<evidence type="ECO:0000313" key="3">
    <source>
        <dbReference type="EMBL" id="TPX18328.1"/>
    </source>
</evidence>
<feature type="compositionally biased region" description="Polar residues" evidence="1">
    <location>
        <begin position="646"/>
        <end position="660"/>
    </location>
</feature>
<dbReference type="EMBL" id="SKBQ01000118">
    <property type="protein sequence ID" value="TPX18328.1"/>
    <property type="molecule type" value="Genomic_DNA"/>
</dbReference>
<feature type="compositionally biased region" description="Polar residues" evidence="1">
    <location>
        <begin position="1049"/>
        <end position="1063"/>
    </location>
</feature>
<feature type="compositionally biased region" description="Basic and acidic residues" evidence="1">
    <location>
        <begin position="1099"/>
        <end position="1113"/>
    </location>
</feature>
<dbReference type="PANTHER" id="PTHR14445:SF36">
    <property type="entry name" value="FI03272P-RELATED"/>
    <property type="match status" value="1"/>
</dbReference>
<dbReference type="InterPro" id="IPR051640">
    <property type="entry name" value="GRB10-interact_GYF"/>
</dbReference>
<feature type="compositionally biased region" description="Basic and acidic residues" evidence="1">
    <location>
        <begin position="1187"/>
        <end position="1215"/>
    </location>
</feature>
<feature type="compositionally biased region" description="Polar residues" evidence="1">
    <location>
        <begin position="1274"/>
        <end position="1285"/>
    </location>
</feature>
<dbReference type="GO" id="GO:0005829">
    <property type="term" value="C:cytosol"/>
    <property type="evidence" value="ECO:0007669"/>
    <property type="project" value="TreeGrafter"/>
</dbReference>
<feature type="compositionally biased region" description="Low complexity" evidence="1">
    <location>
        <begin position="1154"/>
        <end position="1186"/>
    </location>
</feature>
<feature type="region of interest" description="Disordered" evidence="1">
    <location>
        <begin position="899"/>
        <end position="926"/>
    </location>
</feature>
<dbReference type="Proteomes" id="UP000319257">
    <property type="component" value="Unassembled WGS sequence"/>
</dbReference>
<evidence type="ECO:0000259" key="2">
    <source>
        <dbReference type="PROSITE" id="PS50829"/>
    </source>
</evidence>
<evidence type="ECO:0000256" key="1">
    <source>
        <dbReference type="SAM" id="MobiDB-lite"/>
    </source>
</evidence>
<keyword evidence="4" id="KW-1185">Reference proteome</keyword>
<name>A0A507BNG0_9PEZI</name>
<dbReference type="STRING" id="1093900.A0A507BNG0"/>
<dbReference type="Gene3D" id="3.30.1490.40">
    <property type="match status" value="1"/>
</dbReference>
<feature type="region of interest" description="Disordered" evidence="1">
    <location>
        <begin position="580"/>
        <end position="669"/>
    </location>
</feature>
<dbReference type="PANTHER" id="PTHR14445">
    <property type="entry name" value="GRB10 INTERACTING GYF PROTEIN"/>
    <property type="match status" value="1"/>
</dbReference>
<feature type="compositionally biased region" description="Basic and acidic residues" evidence="1">
    <location>
        <begin position="243"/>
        <end position="262"/>
    </location>
</feature>
<feature type="region of interest" description="Disordered" evidence="1">
    <location>
        <begin position="115"/>
        <end position="290"/>
    </location>
</feature>
<dbReference type="OrthoDB" id="48509at2759"/>
<feature type="region of interest" description="Disordered" evidence="1">
    <location>
        <begin position="1"/>
        <end position="88"/>
    </location>
</feature>
<dbReference type="SMART" id="SM00444">
    <property type="entry name" value="GYF"/>
    <property type="match status" value="1"/>
</dbReference>
<dbReference type="SUPFAM" id="SSF55277">
    <property type="entry name" value="GYF domain"/>
    <property type="match status" value="1"/>
</dbReference>
<feature type="compositionally biased region" description="Polar residues" evidence="1">
    <location>
        <begin position="200"/>
        <end position="215"/>
    </location>
</feature>
<feature type="region of interest" description="Disordered" evidence="1">
    <location>
        <begin position="1386"/>
        <end position="1446"/>
    </location>
</feature>
<feature type="compositionally biased region" description="Polar residues" evidence="1">
    <location>
        <begin position="115"/>
        <end position="124"/>
    </location>
</feature>
<sequence length="1446" mass="150298">MSSGLPSSFASAAAGQSRDARAGRGGSGSGSGEWSRRDGRSANGTLTFRRPSNAPFSHSQQASDITPVQTPATENPPTLPPSMPTDGSLRYTKEQLLALAKAQAPSVDLSSLLVSGWNPGQVNGTPARGWGKTNENHVPQDPGVCWDANGQVKPIGLQEMSAEERELFSSDVNSTLKPPQQNKEGTHQGGSVNGRKASISHGSNYGMSSPSTASRPGTRRRETGDTNPFPGAGLASPTATGRFSRDDGPWFGRKSLDTKESTFEEPEEEQKLPSAARATSGFGNLVRDPAPGGNSGFGSAANLWGSATGTSSGAGMGGFGSFAMPTSAIGEKRVGLSRGESRLAHLIPKDSSENIVGKAIEPSADPNRSWRSRPRTDTDPFAADDALGGRQDVNSPHQGQPYETPVKGSAVDFGMSGLNLGGEAEGSGSPQTNPYRSPPERGDHGADDAPGDMTSQGLGGIPDHMSNLNSISRGFPTGPFDGSDRSQTSSVGAKGFPAINTFGGWPSTVGTGTPDRERSGFGNAFGSSLFSPASDLQSPGGFGGMGMFGPASTSSIGAGGSMRQSKLGALFPAALQAQMQNQDQDNLSDTGSDFRQVNPLGAIGRASAGPARDTNSPLRRGGLEDVLSESTRSPGPFGTSGPAQHGLTTTAQPAPFQGSQPAGEPAGQHRSMVMPDRMRWVYLDPQGQIQGPFTGLEMNDWYKANFFTPDLRVKKIEDAEFEPLGQLIRRIGNSREPFLVPQMGIPHGPPASSGQQFPTGDRGVIPPLVGAFPSFGRTLTAEEQNNLERRKQEEQFMMARQREFMAQHTFPKMPMPGASGLPSALHHHSSAHSLQSQPSFGSIASPIGPNQPPVGAIGPNSAFFEAQTGATQPSGAQGASAEFELSMQERDVLANLQPSGAPNILQQGRSSDASSLRSNLPAADQLQKDTQGFSERLKEFHNLRAARDAAEEAAKNGGMATVNEELNEDPSHGLPNEAEVARMLDEAQAEELDMASLSLTQQVQKTQAAAAAAKQQPPPQDVWKQPADLPMPFPPPQQQGSTPIAAPTAQRTRSTLPDQYASRSRSETPESGVAAQPPPLAPWARDPGSESHKGPSLREIQEAEAKKAAKAEEQAAAARRAALEQEAAAIREREKAGAAVAPGLPTTSTWGNGSPVTTSSSSPWTKPAAAKVAPANAASSSASAKKTLADIQREEEARKQRAAKDHASQAAKDHASQIAAAATSAMGKRYADLASKAQAPTTAAAMVASGAAPPAGSGWATVGAGGKVKIPTGPSAQSRSVSTGNVKPVPAAAPARPVVKQSVSTMAKTDAGSVAMDEFNKWVHRELSRGITGGIDVDTFAATLQNFPLEHQLIADAVYGSSTTMDGRHFADEYIRRKKLADRGVVEKQPAADAGKGAGAGGGWSEVAKKGGAAAGAGGGQGPQAGKEEGMPAGFKVVPGRKKGKK</sequence>
<dbReference type="GeneID" id="41979224"/>
<reference evidence="3 4" key="1">
    <citation type="submission" date="2019-06" db="EMBL/GenBank/DDBJ databases">
        <title>Draft genome sequence of the filamentous fungus Phialemoniopsis curvata isolated from diesel fuel.</title>
        <authorList>
            <person name="Varaljay V.A."/>
            <person name="Lyon W.J."/>
            <person name="Crouch A.L."/>
            <person name="Drake C.E."/>
            <person name="Hollomon J.M."/>
            <person name="Nadeau L.J."/>
            <person name="Nunn H.S."/>
            <person name="Stevenson B.S."/>
            <person name="Bojanowski C.L."/>
            <person name="Crookes-Goodson W.J."/>
        </authorList>
    </citation>
    <scope>NUCLEOTIDE SEQUENCE [LARGE SCALE GENOMIC DNA]</scope>
    <source>
        <strain evidence="3 4">D216</strain>
    </source>
</reference>
<comment type="caution">
    <text evidence="3">The sequence shown here is derived from an EMBL/GenBank/DDBJ whole genome shotgun (WGS) entry which is preliminary data.</text>
</comment>
<dbReference type="InterPro" id="IPR035445">
    <property type="entry name" value="GYF-like_dom_sf"/>
</dbReference>
<feature type="compositionally biased region" description="Basic and acidic residues" evidence="1">
    <location>
        <begin position="438"/>
        <end position="447"/>
    </location>
</feature>
<feature type="compositionally biased region" description="Low complexity" evidence="1">
    <location>
        <begin position="1114"/>
        <end position="1128"/>
    </location>
</feature>
<dbReference type="InterPro" id="IPR003169">
    <property type="entry name" value="GYF"/>
</dbReference>
<organism evidence="3 4">
    <name type="scientific">Thyridium curvatum</name>
    <dbReference type="NCBI Taxonomy" id="1093900"/>
    <lineage>
        <taxon>Eukaryota</taxon>
        <taxon>Fungi</taxon>
        <taxon>Dikarya</taxon>
        <taxon>Ascomycota</taxon>
        <taxon>Pezizomycotina</taxon>
        <taxon>Sordariomycetes</taxon>
        <taxon>Sordariomycetidae</taxon>
        <taxon>Thyridiales</taxon>
        <taxon>Thyridiaceae</taxon>
        <taxon>Thyridium</taxon>
    </lineage>
</organism>
<feature type="compositionally biased region" description="Polar residues" evidence="1">
    <location>
        <begin position="54"/>
        <end position="76"/>
    </location>
</feature>
<dbReference type="CDD" id="cd00072">
    <property type="entry name" value="GYF"/>
    <property type="match status" value="1"/>
</dbReference>
<dbReference type="InParanoid" id="A0A507BNG0"/>
<dbReference type="RefSeq" id="XP_031000039.1">
    <property type="nucleotide sequence ID" value="XM_031134544.1"/>
</dbReference>
<gene>
    <name evidence="3" type="ORF">E0L32_011777</name>
</gene>
<feature type="region of interest" description="Disordered" evidence="1">
    <location>
        <begin position="345"/>
        <end position="497"/>
    </location>
</feature>
<feature type="compositionally biased region" description="Polar residues" evidence="1">
    <location>
        <begin position="170"/>
        <end position="183"/>
    </location>
</feature>
<feature type="region of interest" description="Disordered" evidence="1">
    <location>
        <begin position="1008"/>
        <end position="1216"/>
    </location>
</feature>
<accession>A0A507BNG0</accession>
<feature type="region of interest" description="Disordered" evidence="1">
    <location>
        <begin position="1270"/>
        <end position="1293"/>
    </location>
</feature>
<evidence type="ECO:0000313" key="4">
    <source>
        <dbReference type="Proteomes" id="UP000319257"/>
    </source>
</evidence>
<dbReference type="PROSITE" id="PS50829">
    <property type="entry name" value="GYF"/>
    <property type="match status" value="1"/>
</dbReference>
<feature type="region of interest" description="Disordered" evidence="1">
    <location>
        <begin position="812"/>
        <end position="861"/>
    </location>
</feature>
<dbReference type="Pfam" id="PF02213">
    <property type="entry name" value="GYF"/>
    <property type="match status" value="1"/>
</dbReference>
<feature type="compositionally biased region" description="Polar residues" evidence="1">
    <location>
        <begin position="580"/>
        <end position="595"/>
    </location>
</feature>
<feature type="domain" description="GYF" evidence="2">
    <location>
        <begin position="677"/>
        <end position="725"/>
    </location>
</feature>
<protein>
    <recommendedName>
        <fullName evidence="2">GYF domain-containing protein</fullName>
    </recommendedName>
</protein>
<feature type="compositionally biased region" description="Polar residues" evidence="1">
    <location>
        <begin position="899"/>
        <end position="918"/>
    </location>
</feature>
<proteinExistence type="predicted"/>
<feature type="compositionally biased region" description="Gly residues" evidence="1">
    <location>
        <begin position="1413"/>
        <end position="1423"/>
    </location>
</feature>